<dbReference type="InterPro" id="IPR050300">
    <property type="entry name" value="GDXG_lipolytic_enzyme"/>
</dbReference>
<dbReference type="InterPro" id="IPR029058">
    <property type="entry name" value="AB_hydrolase_fold"/>
</dbReference>
<accession>A0AAJ0DLF1</accession>
<dbReference type="EMBL" id="JAWDJX010000019">
    <property type="protein sequence ID" value="KAK3052620.1"/>
    <property type="molecule type" value="Genomic_DNA"/>
</dbReference>
<organism evidence="3 4">
    <name type="scientific">Extremus antarcticus</name>
    <dbReference type="NCBI Taxonomy" id="702011"/>
    <lineage>
        <taxon>Eukaryota</taxon>
        <taxon>Fungi</taxon>
        <taxon>Dikarya</taxon>
        <taxon>Ascomycota</taxon>
        <taxon>Pezizomycotina</taxon>
        <taxon>Dothideomycetes</taxon>
        <taxon>Dothideomycetidae</taxon>
        <taxon>Mycosphaerellales</taxon>
        <taxon>Extremaceae</taxon>
        <taxon>Extremus</taxon>
    </lineage>
</organism>
<proteinExistence type="predicted"/>
<dbReference type="SUPFAM" id="SSF53474">
    <property type="entry name" value="alpha/beta-Hydrolases"/>
    <property type="match status" value="1"/>
</dbReference>
<dbReference type="PANTHER" id="PTHR48081">
    <property type="entry name" value="AB HYDROLASE SUPERFAMILY PROTEIN C4A8.06C"/>
    <property type="match status" value="1"/>
</dbReference>
<evidence type="ECO:0000256" key="1">
    <source>
        <dbReference type="ARBA" id="ARBA00022801"/>
    </source>
</evidence>
<dbReference type="Pfam" id="PF07859">
    <property type="entry name" value="Abhydrolase_3"/>
    <property type="match status" value="1"/>
</dbReference>
<sequence>MYRCAALIYHAGGFCFGSITDIQSAQISYLTSHGFVVVKPQYRLVPQIHAAQAFLECEDACVWAKTVLPSIMADDHGLQVDIGKVVAMGYSSGGTLALHLASLRLVKAVTAVGPAVFLADTSTEAHHATSELPFGSMPNFVPSEAEWEGIKPAGVQLCGAPVRMPGPGVVLGPREKWVGNTFKHGQWAATLAPDGDYSRIAPKTRLHRDWPPVTIIHGGEDRVPGRSVELIRRAEREMKDVEIDVQAVIVANAGHLFDHNPAMGTTELGEKWKAVVQGLEWLEKHLE</sequence>
<evidence type="ECO:0000313" key="3">
    <source>
        <dbReference type="EMBL" id="KAK3052620.1"/>
    </source>
</evidence>
<dbReference type="PANTHER" id="PTHR48081:SF3">
    <property type="entry name" value="ALPHA_BETA HYDROLASE FOLD-3 DOMAIN-CONTAINING PROTEIN"/>
    <property type="match status" value="1"/>
</dbReference>
<comment type="caution">
    <text evidence="3">The sequence shown here is derived from an EMBL/GenBank/DDBJ whole genome shotgun (WGS) entry which is preliminary data.</text>
</comment>
<name>A0AAJ0DLF1_9PEZI</name>
<evidence type="ECO:0000259" key="2">
    <source>
        <dbReference type="Pfam" id="PF07859"/>
    </source>
</evidence>
<dbReference type="InterPro" id="IPR013094">
    <property type="entry name" value="AB_hydrolase_3"/>
</dbReference>
<dbReference type="AlphaFoldDB" id="A0AAJ0DLF1"/>
<feature type="domain" description="Alpha/beta hydrolase fold-3" evidence="2">
    <location>
        <begin position="7"/>
        <end position="108"/>
    </location>
</feature>
<dbReference type="Proteomes" id="UP001271007">
    <property type="component" value="Unassembled WGS sequence"/>
</dbReference>
<evidence type="ECO:0000313" key="4">
    <source>
        <dbReference type="Proteomes" id="UP001271007"/>
    </source>
</evidence>
<reference evidence="3" key="1">
    <citation type="submission" date="2023-04" db="EMBL/GenBank/DDBJ databases">
        <title>Black Yeasts Isolated from many extreme environments.</title>
        <authorList>
            <person name="Coleine C."/>
            <person name="Stajich J.E."/>
            <person name="Selbmann L."/>
        </authorList>
    </citation>
    <scope>NUCLEOTIDE SEQUENCE</scope>
    <source>
        <strain evidence="3">CCFEE 5312</strain>
    </source>
</reference>
<gene>
    <name evidence="3" type="ORF">LTR09_006101</name>
</gene>
<dbReference type="GO" id="GO:0016787">
    <property type="term" value="F:hydrolase activity"/>
    <property type="evidence" value="ECO:0007669"/>
    <property type="project" value="UniProtKB-KW"/>
</dbReference>
<keyword evidence="4" id="KW-1185">Reference proteome</keyword>
<protein>
    <recommendedName>
        <fullName evidence="2">Alpha/beta hydrolase fold-3 domain-containing protein</fullName>
    </recommendedName>
</protein>
<keyword evidence="1" id="KW-0378">Hydrolase</keyword>
<dbReference type="Gene3D" id="3.40.50.1820">
    <property type="entry name" value="alpha/beta hydrolase"/>
    <property type="match status" value="1"/>
</dbReference>